<keyword evidence="5" id="KW-0862">Zinc</keyword>
<dbReference type="GO" id="GO:0004022">
    <property type="term" value="F:alcohol dehydrogenase (NAD+) activity"/>
    <property type="evidence" value="ECO:0007669"/>
    <property type="project" value="UniProtKB-EC"/>
</dbReference>
<dbReference type="STRING" id="1108050.A0A0B7F9R2"/>
<dbReference type="InterPro" id="IPR036291">
    <property type="entry name" value="NAD(P)-bd_dom_sf"/>
</dbReference>
<dbReference type="EC" id="1.1.1.1" evidence="3"/>
<reference evidence="9 10" key="1">
    <citation type="submission" date="2014-11" db="EMBL/GenBank/DDBJ databases">
        <authorList>
            <person name="Wibberg Daniel"/>
        </authorList>
    </citation>
    <scope>NUCLEOTIDE SEQUENCE [LARGE SCALE GENOMIC DNA]</scope>
    <source>
        <strain evidence="9">Rhizoctonia solani AG1-IB 7/3/14</strain>
    </source>
</reference>
<dbReference type="GO" id="GO:0046872">
    <property type="term" value="F:metal ion binding"/>
    <property type="evidence" value="ECO:0007669"/>
    <property type="project" value="UniProtKB-KW"/>
</dbReference>
<dbReference type="FunFam" id="3.40.50.720:FF:000039">
    <property type="entry name" value="Alcohol dehydrogenase AdhP"/>
    <property type="match status" value="1"/>
</dbReference>
<evidence type="ECO:0000313" key="9">
    <source>
        <dbReference type="EMBL" id="CEL54280.1"/>
    </source>
</evidence>
<dbReference type="Gene3D" id="3.90.180.10">
    <property type="entry name" value="Medium-chain alcohol dehydrogenases, catalytic domain"/>
    <property type="match status" value="1"/>
</dbReference>
<dbReference type="Proteomes" id="UP000059188">
    <property type="component" value="Unassembled WGS sequence"/>
</dbReference>
<dbReference type="EMBL" id="LN679115">
    <property type="protein sequence ID" value="CEL54280.1"/>
    <property type="molecule type" value="Genomic_DNA"/>
</dbReference>
<gene>
    <name evidence="9" type="ORF">RSOLAG1IB_06928</name>
</gene>
<dbReference type="SUPFAM" id="SSF51735">
    <property type="entry name" value="NAD(P)-binding Rossmann-fold domains"/>
    <property type="match status" value="1"/>
</dbReference>
<dbReference type="InterPro" id="IPR013149">
    <property type="entry name" value="ADH-like_C"/>
</dbReference>
<dbReference type="SUPFAM" id="SSF50129">
    <property type="entry name" value="GroES-like"/>
    <property type="match status" value="1"/>
</dbReference>
<organism evidence="9 10">
    <name type="scientific">Thanatephorus cucumeris (strain AG1-IB / isolate 7/3/14)</name>
    <name type="common">Lettuce bottom rot fungus</name>
    <name type="synonym">Rhizoctonia solani</name>
    <dbReference type="NCBI Taxonomy" id="1108050"/>
    <lineage>
        <taxon>Eukaryota</taxon>
        <taxon>Fungi</taxon>
        <taxon>Dikarya</taxon>
        <taxon>Basidiomycota</taxon>
        <taxon>Agaricomycotina</taxon>
        <taxon>Agaricomycetes</taxon>
        <taxon>Cantharellales</taxon>
        <taxon>Ceratobasidiaceae</taxon>
        <taxon>Rhizoctonia</taxon>
        <taxon>Rhizoctonia solani AG-1</taxon>
    </lineage>
</organism>
<evidence type="ECO:0000256" key="5">
    <source>
        <dbReference type="ARBA" id="ARBA00022833"/>
    </source>
</evidence>
<keyword evidence="4" id="KW-0479">Metal-binding</keyword>
<dbReference type="InterPro" id="IPR020843">
    <property type="entry name" value="ER"/>
</dbReference>
<evidence type="ECO:0000256" key="4">
    <source>
        <dbReference type="ARBA" id="ARBA00022723"/>
    </source>
</evidence>
<evidence type="ECO:0000256" key="2">
    <source>
        <dbReference type="ARBA" id="ARBA00008072"/>
    </source>
</evidence>
<dbReference type="Pfam" id="PF08240">
    <property type="entry name" value="ADH_N"/>
    <property type="match status" value="1"/>
</dbReference>
<keyword evidence="7" id="KW-0520">NAD</keyword>
<dbReference type="Gene3D" id="3.40.50.720">
    <property type="entry name" value="NAD(P)-binding Rossmann-like Domain"/>
    <property type="match status" value="1"/>
</dbReference>
<evidence type="ECO:0000313" key="10">
    <source>
        <dbReference type="Proteomes" id="UP000059188"/>
    </source>
</evidence>
<evidence type="ECO:0000259" key="8">
    <source>
        <dbReference type="SMART" id="SM00829"/>
    </source>
</evidence>
<protein>
    <recommendedName>
        <fullName evidence="3">alcohol dehydrogenase</fullName>
        <ecNumber evidence="3">1.1.1.1</ecNumber>
    </recommendedName>
</protein>
<dbReference type="AlphaFoldDB" id="A0A0B7F9R2"/>
<sequence>MAAVLKHQSTDLTVPKSQKAAVFEEWGKPVKVVERPVIQESELKPGQVLVKIMYSGVCHTDLHTARAEWPIMPPTPLVGGHEGAGFIVAIGAGTQSPVKVGQAVGVKWIGSTCLSCEACTRAVPLHLAAPILCAGVTVYKAIKHADTSPGDIVVIPGAGGGLGHLAIQYAINGFGLRVIAVDSGAHKKELCLKLGAETFIDFKESSNLVEDVIRAADGLGVHAAIVTSGSAAGYSQALQYLRGGGTLVAVGAPPGAKLEVDIMCAISTPTSSSARN</sequence>
<comment type="cofactor">
    <cofactor evidence="1">
        <name>Zn(2+)</name>
        <dbReference type="ChEBI" id="CHEBI:29105"/>
    </cofactor>
</comment>
<dbReference type="PANTHER" id="PTHR42940">
    <property type="entry name" value="ALCOHOL DEHYDROGENASE 1-RELATED"/>
    <property type="match status" value="1"/>
</dbReference>
<comment type="similarity">
    <text evidence="2">Belongs to the zinc-containing alcohol dehydrogenase family.</text>
</comment>
<dbReference type="InterPro" id="IPR013154">
    <property type="entry name" value="ADH-like_N"/>
</dbReference>
<keyword evidence="6" id="KW-0560">Oxidoreductase</keyword>
<dbReference type="PANTHER" id="PTHR42940:SF3">
    <property type="entry name" value="ALCOHOL DEHYDROGENASE 1-RELATED"/>
    <property type="match status" value="1"/>
</dbReference>
<dbReference type="GO" id="GO:0005737">
    <property type="term" value="C:cytoplasm"/>
    <property type="evidence" value="ECO:0007669"/>
    <property type="project" value="TreeGrafter"/>
</dbReference>
<evidence type="ECO:0000256" key="1">
    <source>
        <dbReference type="ARBA" id="ARBA00001947"/>
    </source>
</evidence>
<dbReference type="SMART" id="SM00829">
    <property type="entry name" value="PKS_ER"/>
    <property type="match status" value="1"/>
</dbReference>
<dbReference type="OrthoDB" id="1879366at2759"/>
<evidence type="ECO:0000256" key="6">
    <source>
        <dbReference type="ARBA" id="ARBA00023002"/>
    </source>
</evidence>
<accession>A0A0B7F9R2</accession>
<proteinExistence type="inferred from homology"/>
<name>A0A0B7F9R2_THACB</name>
<dbReference type="Pfam" id="PF00107">
    <property type="entry name" value="ADH_zinc_N"/>
    <property type="match status" value="1"/>
</dbReference>
<evidence type="ECO:0000256" key="3">
    <source>
        <dbReference type="ARBA" id="ARBA00013190"/>
    </source>
</evidence>
<dbReference type="InterPro" id="IPR011032">
    <property type="entry name" value="GroES-like_sf"/>
</dbReference>
<evidence type="ECO:0000256" key="7">
    <source>
        <dbReference type="ARBA" id="ARBA00023027"/>
    </source>
</evidence>
<keyword evidence="10" id="KW-1185">Reference proteome</keyword>
<feature type="domain" description="Enoyl reductase (ER)" evidence="8">
    <location>
        <begin position="31"/>
        <end position="250"/>
    </location>
</feature>